<evidence type="ECO:0000313" key="2">
    <source>
        <dbReference type="Proteomes" id="UP000318571"/>
    </source>
</evidence>
<dbReference type="AlphaFoldDB" id="A0A553NTW5"/>
<organism evidence="1 2">
    <name type="scientific">Tigriopus californicus</name>
    <name type="common">Marine copepod</name>
    <dbReference type="NCBI Taxonomy" id="6832"/>
    <lineage>
        <taxon>Eukaryota</taxon>
        <taxon>Metazoa</taxon>
        <taxon>Ecdysozoa</taxon>
        <taxon>Arthropoda</taxon>
        <taxon>Crustacea</taxon>
        <taxon>Multicrustacea</taxon>
        <taxon>Hexanauplia</taxon>
        <taxon>Copepoda</taxon>
        <taxon>Harpacticoida</taxon>
        <taxon>Harpacticidae</taxon>
        <taxon>Tigriopus</taxon>
    </lineage>
</organism>
<feature type="non-terminal residue" evidence="1">
    <location>
        <position position="145"/>
    </location>
</feature>
<proteinExistence type="predicted"/>
<accession>A0A553NTW5</accession>
<reference evidence="1 2" key="1">
    <citation type="journal article" date="2018" name="Nat. Ecol. Evol.">
        <title>Genomic signatures of mitonuclear coevolution across populations of Tigriopus californicus.</title>
        <authorList>
            <person name="Barreto F.S."/>
            <person name="Watson E.T."/>
            <person name="Lima T.G."/>
            <person name="Willett C.S."/>
            <person name="Edmands S."/>
            <person name="Li W."/>
            <person name="Burton R.S."/>
        </authorList>
    </citation>
    <scope>NUCLEOTIDE SEQUENCE [LARGE SCALE GENOMIC DNA]</scope>
    <source>
        <strain evidence="1 2">San Diego</strain>
    </source>
</reference>
<protein>
    <submittedName>
        <fullName evidence="1">Uncharacterized protein</fullName>
    </submittedName>
</protein>
<comment type="caution">
    <text evidence="1">The sequence shown here is derived from an EMBL/GenBank/DDBJ whole genome shotgun (WGS) entry which is preliminary data.</text>
</comment>
<dbReference type="EMBL" id="VCGU01000010">
    <property type="protein sequence ID" value="TRY68885.1"/>
    <property type="molecule type" value="Genomic_DNA"/>
</dbReference>
<name>A0A553NTW5_TIGCA</name>
<evidence type="ECO:0000313" key="1">
    <source>
        <dbReference type="EMBL" id="TRY68885.1"/>
    </source>
</evidence>
<gene>
    <name evidence="1" type="ORF">TCAL_15148</name>
</gene>
<keyword evidence="2" id="KW-1185">Reference proteome</keyword>
<sequence>MNETNMTVLRFRNTSDNARAIDVYDITNDLYIPTGLRHLACSLVPRGARNVRDLFLLAGGELSFDVHSNKAYFMDPNVMGGNLTVLPDLPMTISQLGSQDTFAVFRNGLSFLLVGSTKNGALSTRIHWNPLISNFTTRLSLGQGR</sequence>
<dbReference type="Proteomes" id="UP000318571">
    <property type="component" value="Chromosome 1"/>
</dbReference>